<organism evidence="6 7">
    <name type="scientific">Paenibacillus nicotianae</name>
    <dbReference type="NCBI Taxonomy" id="1526551"/>
    <lineage>
        <taxon>Bacteria</taxon>
        <taxon>Bacillati</taxon>
        <taxon>Bacillota</taxon>
        <taxon>Bacilli</taxon>
        <taxon>Bacillales</taxon>
        <taxon>Paenibacillaceae</taxon>
        <taxon>Paenibacillus</taxon>
    </lineage>
</organism>
<keyword evidence="1" id="KW-0805">Transcription regulation</keyword>
<dbReference type="EMBL" id="JBHUGF010000010">
    <property type="protein sequence ID" value="MFD1989376.1"/>
    <property type="molecule type" value="Genomic_DNA"/>
</dbReference>
<dbReference type="Pfam" id="PF00440">
    <property type="entry name" value="TetR_N"/>
    <property type="match status" value="1"/>
</dbReference>
<evidence type="ECO:0000256" key="3">
    <source>
        <dbReference type="ARBA" id="ARBA00023163"/>
    </source>
</evidence>
<dbReference type="RefSeq" id="WP_204823155.1">
    <property type="nucleotide sequence ID" value="NZ_JBHUGF010000010.1"/>
</dbReference>
<accession>A0ABW4UQL5</accession>
<sequence length="203" mass="23830">MKQEERREQTIKKLLDTVKSLVNEKGCNSITMKDIMERSELSKGAIFHYIQSKDELFIWVLQERLEETNRQFRNVVNKKEQSFTEPMKRISESITFYENPEDATNKILLYLLGKEDQPMIAEALKEYYEKSVALSQEWIEIGQQHGVISPSIDSYQIADMFVLLTMGIRMRASIPNTQHFFDAQLFSKWITEMLQVPKEIPKA</sequence>
<dbReference type="InterPro" id="IPR036271">
    <property type="entry name" value="Tet_transcr_reg_TetR-rel_C_sf"/>
</dbReference>
<dbReference type="InterPro" id="IPR001647">
    <property type="entry name" value="HTH_TetR"/>
</dbReference>
<dbReference type="PROSITE" id="PS50977">
    <property type="entry name" value="HTH_TETR_2"/>
    <property type="match status" value="1"/>
</dbReference>
<keyword evidence="2 4" id="KW-0238">DNA-binding</keyword>
<name>A0ABW4UQL5_9BACL</name>
<dbReference type="Gene3D" id="1.10.357.10">
    <property type="entry name" value="Tetracycline Repressor, domain 2"/>
    <property type="match status" value="1"/>
</dbReference>
<evidence type="ECO:0000256" key="4">
    <source>
        <dbReference type="PROSITE-ProRule" id="PRU00335"/>
    </source>
</evidence>
<evidence type="ECO:0000313" key="7">
    <source>
        <dbReference type="Proteomes" id="UP001597403"/>
    </source>
</evidence>
<evidence type="ECO:0000259" key="5">
    <source>
        <dbReference type="PROSITE" id="PS50977"/>
    </source>
</evidence>
<dbReference type="PRINTS" id="PR00455">
    <property type="entry name" value="HTHTETR"/>
</dbReference>
<gene>
    <name evidence="6" type="ORF">ACFSGI_05360</name>
</gene>
<proteinExistence type="predicted"/>
<dbReference type="InterPro" id="IPR009057">
    <property type="entry name" value="Homeodomain-like_sf"/>
</dbReference>
<comment type="caution">
    <text evidence="6">The sequence shown here is derived from an EMBL/GenBank/DDBJ whole genome shotgun (WGS) entry which is preliminary data.</text>
</comment>
<evidence type="ECO:0000256" key="2">
    <source>
        <dbReference type="ARBA" id="ARBA00023125"/>
    </source>
</evidence>
<feature type="domain" description="HTH tetR-type" evidence="5">
    <location>
        <begin position="8"/>
        <end position="68"/>
    </location>
</feature>
<evidence type="ECO:0000313" key="6">
    <source>
        <dbReference type="EMBL" id="MFD1989376.1"/>
    </source>
</evidence>
<evidence type="ECO:0000256" key="1">
    <source>
        <dbReference type="ARBA" id="ARBA00023015"/>
    </source>
</evidence>
<feature type="DNA-binding region" description="H-T-H motif" evidence="4">
    <location>
        <begin position="31"/>
        <end position="50"/>
    </location>
</feature>
<keyword evidence="3" id="KW-0804">Transcription</keyword>
<dbReference type="Gene3D" id="1.10.10.60">
    <property type="entry name" value="Homeodomain-like"/>
    <property type="match status" value="1"/>
</dbReference>
<dbReference type="PANTHER" id="PTHR47506:SF1">
    <property type="entry name" value="HTH-TYPE TRANSCRIPTIONAL REGULATOR YJDC"/>
    <property type="match status" value="1"/>
</dbReference>
<reference evidence="7" key="1">
    <citation type="journal article" date="2019" name="Int. J. Syst. Evol. Microbiol.">
        <title>The Global Catalogue of Microorganisms (GCM) 10K type strain sequencing project: providing services to taxonomists for standard genome sequencing and annotation.</title>
        <authorList>
            <consortium name="The Broad Institute Genomics Platform"/>
            <consortium name="The Broad Institute Genome Sequencing Center for Infectious Disease"/>
            <person name="Wu L."/>
            <person name="Ma J."/>
        </authorList>
    </citation>
    <scope>NUCLEOTIDE SEQUENCE [LARGE SCALE GENOMIC DNA]</scope>
    <source>
        <strain evidence="7">CGMCC 1.15067</strain>
    </source>
</reference>
<dbReference type="Proteomes" id="UP001597403">
    <property type="component" value="Unassembled WGS sequence"/>
</dbReference>
<protein>
    <submittedName>
        <fullName evidence="6">TetR/AcrR family transcriptional regulator</fullName>
    </submittedName>
</protein>
<keyword evidence="7" id="KW-1185">Reference proteome</keyword>
<dbReference type="SUPFAM" id="SSF46689">
    <property type="entry name" value="Homeodomain-like"/>
    <property type="match status" value="1"/>
</dbReference>
<dbReference type="SUPFAM" id="SSF48498">
    <property type="entry name" value="Tetracyclin repressor-like, C-terminal domain"/>
    <property type="match status" value="1"/>
</dbReference>
<dbReference type="PANTHER" id="PTHR47506">
    <property type="entry name" value="TRANSCRIPTIONAL REGULATORY PROTEIN"/>
    <property type="match status" value="1"/>
</dbReference>